<evidence type="ECO:0000313" key="2">
    <source>
        <dbReference type="Proteomes" id="UP000195953"/>
    </source>
</evidence>
<dbReference type="AlphaFoldDB" id="A0A1Y6HIR4"/>
<dbReference type="EMBL" id="LT853885">
    <property type="protein sequence ID" value="SMR01712.1"/>
    <property type="molecule type" value="Genomic_DNA"/>
</dbReference>
<name>A0A1Y6HIR4_9XANT</name>
<proteinExistence type="predicted"/>
<protein>
    <submittedName>
        <fullName evidence="1">Uncharacterized protein</fullName>
    </submittedName>
</protein>
<accession>A0A1Y6HIR4</accession>
<evidence type="ECO:0000313" key="1">
    <source>
        <dbReference type="EMBL" id="SMR01712.1"/>
    </source>
</evidence>
<dbReference type="STRING" id="48664.BER92_01915"/>
<reference evidence="1 2" key="1">
    <citation type="submission" date="2017-05" db="EMBL/GenBank/DDBJ databases">
        <authorList>
            <person name="Song R."/>
            <person name="Chenine A.L."/>
            <person name="Ruprecht R.M."/>
        </authorList>
    </citation>
    <scope>NUCLEOTIDE SEQUENCE [LARGE SCALE GENOMIC DNA]</scope>
    <source>
        <strain evidence="1">PD5205</strain>
    </source>
</reference>
<dbReference type="Proteomes" id="UP000195953">
    <property type="component" value="Chromosome 1"/>
</dbReference>
<dbReference type="KEGG" id="xfr:BER92_01915"/>
<dbReference type="RefSeq" id="WP_002809759.1">
    <property type="nucleotide sequence ID" value="NZ_CP016830.1"/>
</dbReference>
<gene>
    <name evidence="1" type="ORF">PD5205_00392</name>
</gene>
<dbReference type="OrthoDB" id="9966032at2"/>
<organism evidence="1 2">
    <name type="scientific">Xanthomonas fragariae</name>
    <dbReference type="NCBI Taxonomy" id="48664"/>
    <lineage>
        <taxon>Bacteria</taxon>
        <taxon>Pseudomonadati</taxon>
        <taxon>Pseudomonadota</taxon>
        <taxon>Gammaproteobacteria</taxon>
        <taxon>Lysobacterales</taxon>
        <taxon>Lysobacteraceae</taxon>
        <taxon>Xanthomonas</taxon>
    </lineage>
</organism>
<sequence length="208" mass="23640">MKNDHRVFIDAEILVLGQRRFIKSVAIPLYEQLEEIAPNFPEPDENDHFENIVYSNPQAFFNELGGVATVGVFLSEWAAKKLLDEIYEATIRPRFKKVFEDFFNRSSNGKFYSTAISAKSRLDNNIILVLSIGRSMEEIEACSNLVSTAFQKGIDQIKDHPDGTVRSYIIEDRNIRFSGHYQSRVQAVDALAKSMSPFGTIKAMRHDG</sequence>